<dbReference type="RefSeq" id="WP_119349346.1">
    <property type="nucleotide sequence ID" value="NZ_QWET01000004.1"/>
</dbReference>
<keyword evidence="1" id="KW-0677">Repeat</keyword>
<dbReference type="InterPro" id="IPR001347">
    <property type="entry name" value="SIS_dom"/>
</dbReference>
<accession>A0A399D628</accession>
<dbReference type="PANTHER" id="PTHR32502:SF3">
    <property type="entry name" value="D-GALACTOSAMINE-6-PHOSPHATE DEAMINASE AGAS-RELATED"/>
    <property type="match status" value="1"/>
</dbReference>
<dbReference type="GO" id="GO:0009401">
    <property type="term" value="P:phosphoenolpyruvate-dependent sugar phosphotransferase system"/>
    <property type="evidence" value="ECO:0007669"/>
    <property type="project" value="TreeGrafter"/>
</dbReference>
<reference evidence="3 4" key="1">
    <citation type="journal article" date="2015" name="Int. J. Syst. Evol. Microbiol.">
        <title>Mariniphaga sediminis sp. nov., isolated from coastal sediment.</title>
        <authorList>
            <person name="Wang F.Q."/>
            <person name="Shen Q.Y."/>
            <person name="Chen G.J."/>
            <person name="Du Z.J."/>
        </authorList>
    </citation>
    <scope>NUCLEOTIDE SEQUENCE [LARGE SCALE GENOMIC DNA]</scope>
    <source>
        <strain evidence="3 4">SY21</strain>
    </source>
</reference>
<dbReference type="AlphaFoldDB" id="A0A399D628"/>
<dbReference type="Proteomes" id="UP000266441">
    <property type="component" value="Unassembled WGS sequence"/>
</dbReference>
<keyword evidence="4" id="KW-1185">Reference proteome</keyword>
<evidence type="ECO:0000256" key="1">
    <source>
        <dbReference type="ARBA" id="ARBA00022737"/>
    </source>
</evidence>
<dbReference type="OrthoDB" id="9779207at2"/>
<dbReference type="GO" id="GO:0005886">
    <property type="term" value="C:plasma membrane"/>
    <property type="evidence" value="ECO:0007669"/>
    <property type="project" value="TreeGrafter"/>
</dbReference>
<protein>
    <submittedName>
        <fullName evidence="3">SIS domain-containing protein</fullName>
    </submittedName>
</protein>
<dbReference type="PANTHER" id="PTHR32502">
    <property type="entry name" value="N-ACETYLGALACTOSAMINE PERMEASE II COMPONENT-RELATED"/>
    <property type="match status" value="1"/>
</dbReference>
<dbReference type="GO" id="GO:1901135">
    <property type="term" value="P:carbohydrate derivative metabolic process"/>
    <property type="evidence" value="ECO:0007669"/>
    <property type="project" value="InterPro"/>
</dbReference>
<feature type="domain" description="SIS" evidence="2">
    <location>
        <begin position="44"/>
        <end position="202"/>
    </location>
</feature>
<dbReference type="GO" id="GO:0097367">
    <property type="term" value="F:carbohydrate derivative binding"/>
    <property type="evidence" value="ECO:0007669"/>
    <property type="project" value="InterPro"/>
</dbReference>
<proteinExistence type="predicted"/>
<dbReference type="EMBL" id="QWET01000004">
    <property type="protein sequence ID" value="RIH66112.1"/>
    <property type="molecule type" value="Genomic_DNA"/>
</dbReference>
<dbReference type="PROSITE" id="PS51464">
    <property type="entry name" value="SIS"/>
    <property type="match status" value="2"/>
</dbReference>
<dbReference type="CDD" id="cd05008">
    <property type="entry name" value="SIS_GlmS_GlmD_1"/>
    <property type="match status" value="1"/>
</dbReference>
<evidence type="ECO:0000313" key="3">
    <source>
        <dbReference type="EMBL" id="RIH66112.1"/>
    </source>
</evidence>
<gene>
    <name evidence="3" type="ORF">D1164_07580</name>
</gene>
<dbReference type="SUPFAM" id="SSF53697">
    <property type="entry name" value="SIS domain"/>
    <property type="match status" value="1"/>
</dbReference>
<dbReference type="Gene3D" id="3.40.50.10490">
    <property type="entry name" value="Glucose-6-phosphate isomerase like protein, domain 1"/>
    <property type="match status" value="2"/>
</dbReference>
<dbReference type="Pfam" id="PF01380">
    <property type="entry name" value="SIS"/>
    <property type="match status" value="1"/>
</dbReference>
<evidence type="ECO:0000313" key="4">
    <source>
        <dbReference type="Proteomes" id="UP000266441"/>
    </source>
</evidence>
<dbReference type="InterPro" id="IPR046348">
    <property type="entry name" value="SIS_dom_sf"/>
</dbReference>
<organism evidence="3 4">
    <name type="scientific">Mariniphaga sediminis</name>
    <dbReference type="NCBI Taxonomy" id="1628158"/>
    <lineage>
        <taxon>Bacteria</taxon>
        <taxon>Pseudomonadati</taxon>
        <taxon>Bacteroidota</taxon>
        <taxon>Bacteroidia</taxon>
        <taxon>Marinilabiliales</taxon>
        <taxon>Prolixibacteraceae</taxon>
        <taxon>Mariniphaga</taxon>
    </lineage>
</organism>
<sequence length="393" mass="43844">MKYLGLRMKDLQDREALNTAREIASQPSSWEKTYKRFLEEKEYILQFLQKVWEHDFPYIILTGAGTSAFIGEALVGSFQKKWNGVCRAIATTDIITHPENYFIKSRPTLLISFARSGDSPESVAAVELAKEHCDCLYELNITCNKDGALAKKIKDTDSYTFLLPEETNDQSLAMTSSFSSMLLTGLLISNILDAEQLRPTIDRVCELGNYVLNDCLPDIQKMAETDFKRMVFMGSGPLFGIAHESHLKVQELSNGKVICKFDSFLGFRHGPKAVVDDTTVVVYLLSNSAGVQPYELDLVRSAKTTAAGERSIAIGNSYDESELKFDLSIRFPGGTEDIQEEFLSVFYILPAQIIGFYKSLSLGLSPDSPSQNGAISRVVQGVKIYHLTENEKC</sequence>
<evidence type="ECO:0000259" key="2">
    <source>
        <dbReference type="PROSITE" id="PS51464"/>
    </source>
</evidence>
<dbReference type="InterPro" id="IPR035466">
    <property type="entry name" value="GlmS/AgaS_SIS"/>
</dbReference>
<comment type="caution">
    <text evidence="3">The sequence shown here is derived from an EMBL/GenBank/DDBJ whole genome shotgun (WGS) entry which is preliminary data.</text>
</comment>
<feature type="domain" description="SIS" evidence="2">
    <location>
        <begin position="218"/>
        <end position="369"/>
    </location>
</feature>
<name>A0A399D628_9BACT</name>
<dbReference type="InterPro" id="IPR050303">
    <property type="entry name" value="GatZ_KbaZ_carbometab"/>
</dbReference>